<organism evidence="2 3">
    <name type="scientific">Dactylosporangium siamense</name>
    <dbReference type="NCBI Taxonomy" id="685454"/>
    <lineage>
        <taxon>Bacteria</taxon>
        <taxon>Bacillati</taxon>
        <taxon>Actinomycetota</taxon>
        <taxon>Actinomycetes</taxon>
        <taxon>Micromonosporales</taxon>
        <taxon>Micromonosporaceae</taxon>
        <taxon>Dactylosporangium</taxon>
    </lineage>
</organism>
<keyword evidence="3" id="KW-1185">Reference proteome</keyword>
<feature type="domain" description="VOC" evidence="1">
    <location>
        <begin position="6"/>
        <end position="123"/>
    </location>
</feature>
<dbReference type="Gene3D" id="3.10.180.10">
    <property type="entry name" value="2,3-Dihydroxybiphenyl 1,2-Dioxygenase, domain 1"/>
    <property type="match status" value="1"/>
</dbReference>
<dbReference type="InterPro" id="IPR029068">
    <property type="entry name" value="Glyas_Bleomycin-R_OHBP_Dase"/>
</dbReference>
<dbReference type="RefSeq" id="WP_203846874.1">
    <property type="nucleotide sequence ID" value="NZ_BAAAVW010000009.1"/>
</dbReference>
<dbReference type="Pfam" id="PF18029">
    <property type="entry name" value="Glyoxalase_6"/>
    <property type="match status" value="1"/>
</dbReference>
<accession>A0A919PJ28</accession>
<protein>
    <submittedName>
        <fullName evidence="2">Glyoxalase</fullName>
    </submittedName>
</protein>
<dbReference type="EMBL" id="BONQ01000049">
    <property type="protein sequence ID" value="GIG45067.1"/>
    <property type="molecule type" value="Genomic_DNA"/>
</dbReference>
<dbReference type="AlphaFoldDB" id="A0A919PJ28"/>
<evidence type="ECO:0000259" key="1">
    <source>
        <dbReference type="PROSITE" id="PS51819"/>
    </source>
</evidence>
<proteinExistence type="predicted"/>
<dbReference type="InterPro" id="IPR041581">
    <property type="entry name" value="Glyoxalase_6"/>
</dbReference>
<comment type="caution">
    <text evidence="2">The sequence shown here is derived from an EMBL/GenBank/DDBJ whole genome shotgun (WGS) entry which is preliminary data.</text>
</comment>
<reference evidence="2" key="1">
    <citation type="submission" date="2021-01" db="EMBL/GenBank/DDBJ databases">
        <title>Whole genome shotgun sequence of Dactylosporangium siamense NBRC 106093.</title>
        <authorList>
            <person name="Komaki H."/>
            <person name="Tamura T."/>
        </authorList>
    </citation>
    <scope>NUCLEOTIDE SEQUENCE</scope>
    <source>
        <strain evidence="2">NBRC 106093</strain>
    </source>
</reference>
<name>A0A919PJ28_9ACTN</name>
<evidence type="ECO:0000313" key="2">
    <source>
        <dbReference type="EMBL" id="GIG45067.1"/>
    </source>
</evidence>
<dbReference type="InterPro" id="IPR037523">
    <property type="entry name" value="VOC_core"/>
</dbReference>
<sequence length="126" mass="13529">MRGVGRLSGVALECPDPAALADFYSRLTGWPIVCADPDWHSVGESEDTGLHLSFQRAPGHRPPAWPDPASSMQFHLHLRVDDLAAAEEAVLALGATKPSHQPHPDTSRVFADPAGHLFCLCPAPPH</sequence>
<dbReference type="PROSITE" id="PS51819">
    <property type="entry name" value="VOC"/>
    <property type="match status" value="1"/>
</dbReference>
<dbReference type="Proteomes" id="UP000660611">
    <property type="component" value="Unassembled WGS sequence"/>
</dbReference>
<dbReference type="PANTHER" id="PTHR35908">
    <property type="entry name" value="HYPOTHETICAL FUSION PROTEIN"/>
    <property type="match status" value="1"/>
</dbReference>
<gene>
    <name evidence="2" type="ORF">Dsi01nite_031080</name>
</gene>
<dbReference type="SUPFAM" id="SSF54593">
    <property type="entry name" value="Glyoxalase/Bleomycin resistance protein/Dihydroxybiphenyl dioxygenase"/>
    <property type="match status" value="1"/>
</dbReference>
<evidence type="ECO:0000313" key="3">
    <source>
        <dbReference type="Proteomes" id="UP000660611"/>
    </source>
</evidence>
<dbReference type="PANTHER" id="PTHR35908:SF1">
    <property type="entry name" value="CONSERVED PROTEIN"/>
    <property type="match status" value="1"/>
</dbReference>
<dbReference type="CDD" id="cd06587">
    <property type="entry name" value="VOC"/>
    <property type="match status" value="1"/>
</dbReference>